<keyword evidence="4" id="KW-0378">Hydrolase</keyword>
<dbReference type="GO" id="GO:0006465">
    <property type="term" value="P:signal peptide processing"/>
    <property type="evidence" value="ECO:0007669"/>
    <property type="project" value="InterPro"/>
</dbReference>
<dbReference type="InterPro" id="IPR019533">
    <property type="entry name" value="Peptidase_S26"/>
</dbReference>
<keyword evidence="7" id="KW-1185">Reference proteome</keyword>
<evidence type="ECO:0000256" key="4">
    <source>
        <dbReference type="RuleBase" id="RU362042"/>
    </source>
</evidence>
<dbReference type="AlphaFoldDB" id="A0A366J2D7"/>
<dbReference type="Proteomes" id="UP000252792">
    <property type="component" value="Unassembled WGS sequence"/>
</dbReference>
<evidence type="ECO:0000313" key="7">
    <source>
        <dbReference type="Proteomes" id="UP000252792"/>
    </source>
</evidence>
<gene>
    <name evidence="6" type="ORF">DFP80_112164</name>
</gene>
<keyword evidence="4" id="KW-0645">Protease</keyword>
<dbReference type="GO" id="GO:0004252">
    <property type="term" value="F:serine-type endopeptidase activity"/>
    <property type="evidence" value="ECO:0007669"/>
    <property type="project" value="InterPro"/>
</dbReference>
<proteinExistence type="inferred from homology"/>
<dbReference type="CDD" id="cd06530">
    <property type="entry name" value="S26_SPase_I"/>
    <property type="match status" value="1"/>
</dbReference>
<dbReference type="GO" id="GO:0009003">
    <property type="term" value="F:signal peptidase activity"/>
    <property type="evidence" value="ECO:0007669"/>
    <property type="project" value="UniProtKB-EC"/>
</dbReference>
<sequence>MIEGKQNVKKRSPIWALVLSVLSPGFGHVYAGNLKKGLWLFLLQTGGLFVFGKLGWLSAAYGIWFFMLFLLCLYSYAILSAVRLALANQFYELKSYNRWYCYLAILALILALGQTLISSRGALLGFELYQVPSRSMMPTLQPGDYIAVDTKDLSLNIGDVVVFRYPNNRQTLFTKRIVALGNDRVAIENGQVILNGKAERIVSVDERFRRSEVSMSMSETVVPEGQIFVLGDWRDNSNDSRYWGAFSESNVIGKVTYIWLSKEFSRLGNKITPSFL</sequence>
<dbReference type="EC" id="3.4.21.89" evidence="4"/>
<evidence type="ECO:0000256" key="3">
    <source>
        <dbReference type="PIRSR" id="PIRSR600223-1"/>
    </source>
</evidence>
<name>A0A366J2D7_9GAMM</name>
<keyword evidence="4" id="KW-1133">Transmembrane helix</keyword>
<dbReference type="PRINTS" id="PR00727">
    <property type="entry name" value="LEADERPTASE"/>
</dbReference>
<dbReference type="Pfam" id="PF10502">
    <property type="entry name" value="Peptidase_S26"/>
    <property type="match status" value="1"/>
</dbReference>
<feature type="transmembrane region" description="Helical" evidence="4">
    <location>
        <begin position="99"/>
        <end position="117"/>
    </location>
</feature>
<dbReference type="SUPFAM" id="SSF51306">
    <property type="entry name" value="LexA/Signal peptidase"/>
    <property type="match status" value="1"/>
</dbReference>
<feature type="domain" description="Peptidase S26" evidence="5">
    <location>
        <begin position="123"/>
        <end position="259"/>
    </location>
</feature>
<comment type="caution">
    <text evidence="6">The sequence shown here is derived from an EMBL/GenBank/DDBJ whole genome shotgun (WGS) entry which is preliminary data.</text>
</comment>
<feature type="transmembrane region" description="Helical" evidence="4">
    <location>
        <begin position="12"/>
        <end position="31"/>
    </location>
</feature>
<evidence type="ECO:0000259" key="5">
    <source>
        <dbReference type="Pfam" id="PF10502"/>
    </source>
</evidence>
<comment type="catalytic activity">
    <reaction evidence="4">
        <text>Cleavage of hydrophobic, N-terminal signal or leader sequences from secreted and periplasmic proteins.</text>
        <dbReference type="EC" id="3.4.21.89"/>
    </reaction>
</comment>
<dbReference type="PANTHER" id="PTHR43390">
    <property type="entry name" value="SIGNAL PEPTIDASE I"/>
    <property type="match status" value="1"/>
</dbReference>
<organism evidence="6 7">
    <name type="scientific">Marinomonas rhizomae</name>
    <dbReference type="NCBI Taxonomy" id="491948"/>
    <lineage>
        <taxon>Bacteria</taxon>
        <taxon>Pseudomonadati</taxon>
        <taxon>Pseudomonadota</taxon>
        <taxon>Gammaproteobacteria</taxon>
        <taxon>Oceanospirillales</taxon>
        <taxon>Oceanospirillaceae</taxon>
        <taxon>Marinomonas</taxon>
    </lineage>
</organism>
<evidence type="ECO:0000256" key="1">
    <source>
        <dbReference type="ARBA" id="ARBA00009370"/>
    </source>
</evidence>
<comment type="subcellular location">
    <subcellularLocation>
        <location evidence="4">Membrane</location>
        <topology evidence="4">Multi-pass membrane protein</topology>
    </subcellularLocation>
</comment>
<evidence type="ECO:0000313" key="6">
    <source>
        <dbReference type="EMBL" id="RBP80108.1"/>
    </source>
</evidence>
<dbReference type="Gene3D" id="2.10.109.10">
    <property type="entry name" value="Umud Fragment, subunit A"/>
    <property type="match status" value="1"/>
</dbReference>
<dbReference type="InterPro" id="IPR036286">
    <property type="entry name" value="LexA/Signal_pep-like_sf"/>
</dbReference>
<dbReference type="InterPro" id="IPR000223">
    <property type="entry name" value="Pept_S26A_signal_pept_1"/>
</dbReference>
<dbReference type="GO" id="GO:0016020">
    <property type="term" value="C:membrane"/>
    <property type="evidence" value="ECO:0007669"/>
    <property type="project" value="UniProtKB-SubCell"/>
</dbReference>
<feature type="transmembrane region" description="Helical" evidence="4">
    <location>
        <begin position="63"/>
        <end position="87"/>
    </location>
</feature>
<dbReference type="OrthoDB" id="5986739at2"/>
<dbReference type="NCBIfam" id="TIGR02227">
    <property type="entry name" value="sigpep_I_bact"/>
    <property type="match status" value="1"/>
</dbReference>
<keyword evidence="4" id="KW-0472">Membrane</keyword>
<dbReference type="PANTHER" id="PTHR43390:SF1">
    <property type="entry name" value="CHLOROPLAST PROCESSING PEPTIDASE"/>
    <property type="match status" value="1"/>
</dbReference>
<feature type="active site" evidence="3">
    <location>
        <position position="175"/>
    </location>
</feature>
<reference evidence="6 7" key="1">
    <citation type="submission" date="2018-06" db="EMBL/GenBank/DDBJ databases">
        <title>Genomic Encyclopedia of Type Strains, Phase III (KMG-III): the genomes of soil and plant-associated and newly described type strains.</title>
        <authorList>
            <person name="Whitman W."/>
        </authorList>
    </citation>
    <scope>NUCLEOTIDE SEQUENCE [LARGE SCALE GENOMIC DNA]</scope>
    <source>
        <strain evidence="6 7">CECT 7377</strain>
    </source>
</reference>
<dbReference type="EMBL" id="QNSE01000012">
    <property type="protein sequence ID" value="RBP80108.1"/>
    <property type="molecule type" value="Genomic_DNA"/>
</dbReference>
<protein>
    <recommendedName>
        <fullName evidence="2 4">Signal peptidase I</fullName>
        <ecNumber evidence="4">3.4.21.89</ecNumber>
    </recommendedName>
</protein>
<feature type="active site" evidence="3">
    <location>
        <position position="135"/>
    </location>
</feature>
<keyword evidence="4" id="KW-0812">Transmembrane</keyword>
<accession>A0A366J2D7</accession>
<evidence type="ECO:0000256" key="2">
    <source>
        <dbReference type="ARBA" id="ARBA00019232"/>
    </source>
</evidence>
<comment type="similarity">
    <text evidence="1 4">Belongs to the peptidase S26 family.</text>
</comment>